<feature type="transmembrane region" description="Helical" evidence="6">
    <location>
        <begin position="228"/>
        <end position="249"/>
    </location>
</feature>
<name>A0A1Y0IKB6_9BACL</name>
<proteinExistence type="predicted"/>
<feature type="domain" description="Major facilitator superfamily (MFS) profile" evidence="7">
    <location>
        <begin position="229"/>
        <end position="416"/>
    </location>
</feature>
<evidence type="ECO:0000313" key="9">
    <source>
        <dbReference type="Proteomes" id="UP000195437"/>
    </source>
</evidence>
<dbReference type="SUPFAM" id="SSF103473">
    <property type="entry name" value="MFS general substrate transporter"/>
    <property type="match status" value="1"/>
</dbReference>
<dbReference type="EMBL" id="CP021434">
    <property type="protein sequence ID" value="ARU60951.1"/>
    <property type="molecule type" value="Genomic_DNA"/>
</dbReference>
<feature type="transmembrane region" description="Helical" evidence="6">
    <location>
        <begin position="261"/>
        <end position="284"/>
    </location>
</feature>
<dbReference type="InterPro" id="IPR020846">
    <property type="entry name" value="MFS_dom"/>
</dbReference>
<feature type="transmembrane region" description="Helical" evidence="6">
    <location>
        <begin position="317"/>
        <end position="340"/>
    </location>
</feature>
<dbReference type="PROSITE" id="PS50850">
    <property type="entry name" value="MFS"/>
    <property type="match status" value="1"/>
</dbReference>
<gene>
    <name evidence="8" type="ORF">CBW65_07530</name>
</gene>
<evidence type="ECO:0000256" key="2">
    <source>
        <dbReference type="ARBA" id="ARBA00022448"/>
    </source>
</evidence>
<evidence type="ECO:0000256" key="4">
    <source>
        <dbReference type="ARBA" id="ARBA00022989"/>
    </source>
</evidence>
<dbReference type="Proteomes" id="UP000195437">
    <property type="component" value="Chromosome"/>
</dbReference>
<feature type="transmembrane region" description="Helical" evidence="6">
    <location>
        <begin position="84"/>
        <end position="102"/>
    </location>
</feature>
<comment type="subcellular location">
    <subcellularLocation>
        <location evidence="1">Cell membrane</location>
        <topology evidence="1">Multi-pass membrane protein</topology>
    </subcellularLocation>
</comment>
<feature type="transmembrane region" description="Helical" evidence="6">
    <location>
        <begin position="154"/>
        <end position="172"/>
    </location>
</feature>
<dbReference type="InterPro" id="IPR011701">
    <property type="entry name" value="MFS"/>
</dbReference>
<feature type="transmembrane region" description="Helical" evidence="6">
    <location>
        <begin position="108"/>
        <end position="127"/>
    </location>
</feature>
<feature type="transmembrane region" description="Helical" evidence="6">
    <location>
        <begin position="291"/>
        <end position="311"/>
    </location>
</feature>
<dbReference type="GO" id="GO:0005886">
    <property type="term" value="C:plasma membrane"/>
    <property type="evidence" value="ECO:0007669"/>
    <property type="project" value="UniProtKB-SubCell"/>
</dbReference>
<evidence type="ECO:0000256" key="6">
    <source>
        <dbReference type="SAM" id="Phobius"/>
    </source>
</evidence>
<feature type="transmembrane region" description="Helical" evidence="6">
    <location>
        <begin position="52"/>
        <end position="72"/>
    </location>
</feature>
<dbReference type="Pfam" id="PF07690">
    <property type="entry name" value="MFS_1"/>
    <property type="match status" value="1"/>
</dbReference>
<keyword evidence="4 6" id="KW-1133">Transmembrane helix</keyword>
<evidence type="ECO:0000256" key="1">
    <source>
        <dbReference type="ARBA" id="ARBA00004651"/>
    </source>
</evidence>
<dbReference type="InterPro" id="IPR036259">
    <property type="entry name" value="MFS_trans_sf"/>
</dbReference>
<evidence type="ECO:0000256" key="3">
    <source>
        <dbReference type="ARBA" id="ARBA00022692"/>
    </source>
</evidence>
<dbReference type="Gene3D" id="1.20.1250.20">
    <property type="entry name" value="MFS general substrate transporter like domains"/>
    <property type="match status" value="2"/>
</dbReference>
<organism evidence="8 9">
    <name type="scientific">Tumebacillus avium</name>
    <dbReference type="NCBI Taxonomy" id="1903704"/>
    <lineage>
        <taxon>Bacteria</taxon>
        <taxon>Bacillati</taxon>
        <taxon>Bacillota</taxon>
        <taxon>Bacilli</taxon>
        <taxon>Bacillales</taxon>
        <taxon>Alicyclobacillaceae</taxon>
        <taxon>Tumebacillus</taxon>
    </lineage>
</organism>
<reference evidence="9" key="1">
    <citation type="submission" date="2017-05" db="EMBL/GenBank/DDBJ databases">
        <authorList>
            <person name="Sung H."/>
        </authorList>
    </citation>
    <scope>NUCLEOTIDE SEQUENCE [LARGE SCALE GENOMIC DNA]</scope>
    <source>
        <strain evidence="9">AR23208</strain>
    </source>
</reference>
<keyword evidence="5 6" id="KW-0472">Membrane</keyword>
<dbReference type="GO" id="GO:0022857">
    <property type="term" value="F:transmembrane transporter activity"/>
    <property type="evidence" value="ECO:0007669"/>
    <property type="project" value="InterPro"/>
</dbReference>
<evidence type="ECO:0000259" key="7">
    <source>
        <dbReference type="PROSITE" id="PS50850"/>
    </source>
</evidence>
<feature type="transmembrane region" description="Helical" evidence="6">
    <location>
        <begin position="384"/>
        <end position="406"/>
    </location>
</feature>
<accession>A0A1Y0IKB6</accession>
<feature type="transmembrane region" description="Helical" evidence="6">
    <location>
        <begin position="21"/>
        <end position="40"/>
    </location>
</feature>
<dbReference type="OrthoDB" id="1704268at2"/>
<evidence type="ECO:0000313" key="8">
    <source>
        <dbReference type="EMBL" id="ARU60951.1"/>
    </source>
</evidence>
<protein>
    <recommendedName>
        <fullName evidence="7">Major facilitator superfamily (MFS) profile domain-containing protein</fullName>
    </recommendedName>
</protein>
<feature type="transmembrane region" description="Helical" evidence="6">
    <location>
        <begin position="178"/>
        <end position="198"/>
    </location>
</feature>
<evidence type="ECO:0000256" key="5">
    <source>
        <dbReference type="ARBA" id="ARBA00023136"/>
    </source>
</evidence>
<dbReference type="InterPro" id="IPR052528">
    <property type="entry name" value="Sugar_transport-like"/>
</dbReference>
<dbReference type="PANTHER" id="PTHR23526:SF2">
    <property type="entry name" value="MAJOR FACILITATOR SUPERFAMILY (MFS) PROFILE DOMAIN-CONTAINING PROTEIN"/>
    <property type="match status" value="1"/>
</dbReference>
<dbReference type="KEGG" id="tum:CBW65_07530"/>
<keyword evidence="2" id="KW-0813">Transport</keyword>
<dbReference type="RefSeq" id="WP_087456337.1">
    <property type="nucleotide sequence ID" value="NZ_CP021434.1"/>
</dbReference>
<sequence>MHEQEAYRNLRHNVRINTIQGIFAVLAQNLTAPFIPLFAIKVLEASDSQVAWLSSLPALTGILVLLPGALFIDRLVAKKKFTGSMIYLRGLFFLFLAILPFLSFDLYWMAWLFVLLIGLMNIPFSVYQLSWQSFIADVIPASQRARVFGSRNRITQGMGTITTIMTGVLIYLYGGAAWAYQTIFALSFVVGILEATTLRKIKEPELQADKKVHTLAELWKALGQEKRFLIFAMASAVFHFGWQMAWPLFNIYQVSPEYANMSALWVSVITVCNSLMGVLTYPWWGKVAQKIGHGWTLVIGTAGLATAPLLYSLTMNLWVLAAFNLWMGIFVACTVQTLFNRVLEVSPDDKRALFIAMHSLVIGVTAIFAPQFGVWIMGLFDLNFAFYISSGIRLCGSIALGLVVIWEMRKLRNGAL</sequence>
<dbReference type="AlphaFoldDB" id="A0A1Y0IKB6"/>
<keyword evidence="9" id="KW-1185">Reference proteome</keyword>
<keyword evidence="3 6" id="KW-0812">Transmembrane</keyword>
<dbReference type="PANTHER" id="PTHR23526">
    <property type="entry name" value="INTEGRAL MEMBRANE TRANSPORT PROTEIN-RELATED"/>
    <property type="match status" value="1"/>
</dbReference>
<feature type="transmembrane region" description="Helical" evidence="6">
    <location>
        <begin position="352"/>
        <end position="378"/>
    </location>
</feature>